<keyword evidence="3" id="KW-1185">Reference proteome</keyword>
<sequence length="359" mass="39641">MNSCKVSVVVPMYNAQRYIGTCIESVLAQDFSAFELLVVDDGSSDLSAEVVDRHARHDGRIRLLRHPGGVNLGVSRSRKLGIAEASGEFVAFLDADDAFEPTKLGRQIALMESHPDCVLCHTGIRTVVDLPTDQELASQLETYSKQVVAFVNGLSSEVTEYRFLDRPHALRSNPVCNSSTLVHAPALRATAAATRQLFQFEDFSQWALLSGRGPFLFLPDPLTRYRVHGASSTSSLLADPLKKIYSLIECLLVILVHAEDPHLRGLAESELRDSLSRAMDLYAERRPEGIPDGRDAASHPLGETPSDLWEHRARHLQARLSGLEAEMHSISSQLEAIRGSKYYKAISIVKKAMRSVGIR</sequence>
<evidence type="ECO:0000313" key="3">
    <source>
        <dbReference type="Proteomes" id="UP000317835"/>
    </source>
</evidence>
<feature type="domain" description="Glycosyltransferase 2-like" evidence="1">
    <location>
        <begin position="7"/>
        <end position="125"/>
    </location>
</feature>
<dbReference type="PANTHER" id="PTHR43685">
    <property type="entry name" value="GLYCOSYLTRANSFERASE"/>
    <property type="match status" value="1"/>
</dbReference>
<dbReference type="InterPro" id="IPR050834">
    <property type="entry name" value="Glycosyltransf_2"/>
</dbReference>
<dbReference type="Proteomes" id="UP000317835">
    <property type="component" value="Chromosome"/>
</dbReference>
<dbReference type="RefSeq" id="WP_197446213.1">
    <property type="nucleotide sequence ID" value="NZ_CP036426.1"/>
</dbReference>
<dbReference type="InterPro" id="IPR001173">
    <property type="entry name" value="Glyco_trans_2-like"/>
</dbReference>
<dbReference type="InterPro" id="IPR029044">
    <property type="entry name" value="Nucleotide-diphossugar_trans"/>
</dbReference>
<organism evidence="2 3">
    <name type="scientific">Tautonia plasticadhaerens</name>
    <dbReference type="NCBI Taxonomy" id="2527974"/>
    <lineage>
        <taxon>Bacteria</taxon>
        <taxon>Pseudomonadati</taxon>
        <taxon>Planctomycetota</taxon>
        <taxon>Planctomycetia</taxon>
        <taxon>Isosphaerales</taxon>
        <taxon>Isosphaeraceae</taxon>
        <taxon>Tautonia</taxon>
    </lineage>
</organism>
<keyword evidence="2" id="KW-0808">Transferase</keyword>
<dbReference type="SUPFAM" id="SSF53448">
    <property type="entry name" value="Nucleotide-diphospho-sugar transferases"/>
    <property type="match status" value="1"/>
</dbReference>
<reference evidence="2 3" key="1">
    <citation type="submission" date="2019-02" db="EMBL/GenBank/DDBJ databases">
        <title>Deep-cultivation of Planctomycetes and their phenomic and genomic characterization uncovers novel biology.</title>
        <authorList>
            <person name="Wiegand S."/>
            <person name="Jogler M."/>
            <person name="Boedeker C."/>
            <person name="Pinto D."/>
            <person name="Vollmers J."/>
            <person name="Rivas-Marin E."/>
            <person name="Kohn T."/>
            <person name="Peeters S.H."/>
            <person name="Heuer A."/>
            <person name="Rast P."/>
            <person name="Oberbeckmann S."/>
            <person name="Bunk B."/>
            <person name="Jeske O."/>
            <person name="Meyerdierks A."/>
            <person name="Storesund J.E."/>
            <person name="Kallscheuer N."/>
            <person name="Luecker S."/>
            <person name="Lage O.M."/>
            <person name="Pohl T."/>
            <person name="Merkel B.J."/>
            <person name="Hornburger P."/>
            <person name="Mueller R.-W."/>
            <person name="Bruemmer F."/>
            <person name="Labrenz M."/>
            <person name="Spormann A.M."/>
            <person name="Op den Camp H."/>
            <person name="Overmann J."/>
            <person name="Amann R."/>
            <person name="Jetten M.S.M."/>
            <person name="Mascher T."/>
            <person name="Medema M.H."/>
            <person name="Devos D.P."/>
            <person name="Kaster A.-K."/>
            <person name="Ovreas L."/>
            <person name="Rohde M."/>
            <person name="Galperin M.Y."/>
            <person name="Jogler C."/>
        </authorList>
    </citation>
    <scope>NUCLEOTIDE SEQUENCE [LARGE SCALE GENOMIC DNA]</scope>
    <source>
        <strain evidence="2 3">ElP</strain>
    </source>
</reference>
<dbReference type="PANTHER" id="PTHR43685:SF11">
    <property type="entry name" value="GLYCOSYLTRANSFERASE TAGX-RELATED"/>
    <property type="match status" value="1"/>
</dbReference>
<protein>
    <submittedName>
        <fullName evidence="2">Glycosyltransferase EpsH</fullName>
        <ecNumber evidence="2">2.4.-.-</ecNumber>
    </submittedName>
</protein>
<dbReference type="GO" id="GO:0016757">
    <property type="term" value="F:glycosyltransferase activity"/>
    <property type="evidence" value="ECO:0007669"/>
    <property type="project" value="UniProtKB-KW"/>
</dbReference>
<dbReference type="EC" id="2.4.-.-" evidence="2"/>
<proteinExistence type="predicted"/>
<evidence type="ECO:0000313" key="2">
    <source>
        <dbReference type="EMBL" id="QDV36256.1"/>
    </source>
</evidence>
<dbReference type="KEGG" id="tpla:ElP_41750"/>
<name>A0A518H5Y9_9BACT</name>
<dbReference type="CDD" id="cd00761">
    <property type="entry name" value="Glyco_tranf_GTA_type"/>
    <property type="match status" value="1"/>
</dbReference>
<dbReference type="EMBL" id="CP036426">
    <property type="protein sequence ID" value="QDV36256.1"/>
    <property type="molecule type" value="Genomic_DNA"/>
</dbReference>
<accession>A0A518H5Y9</accession>
<dbReference type="Gene3D" id="3.90.550.10">
    <property type="entry name" value="Spore Coat Polysaccharide Biosynthesis Protein SpsA, Chain A"/>
    <property type="match status" value="1"/>
</dbReference>
<dbReference type="AlphaFoldDB" id="A0A518H5Y9"/>
<evidence type="ECO:0000259" key="1">
    <source>
        <dbReference type="Pfam" id="PF00535"/>
    </source>
</evidence>
<gene>
    <name evidence="2" type="primary">epsH_1</name>
    <name evidence="2" type="ORF">ElP_41750</name>
</gene>
<dbReference type="Pfam" id="PF00535">
    <property type="entry name" value="Glycos_transf_2"/>
    <property type="match status" value="1"/>
</dbReference>
<keyword evidence="2" id="KW-0328">Glycosyltransferase</keyword>